<evidence type="ECO:0000256" key="2">
    <source>
        <dbReference type="ARBA" id="ARBA00005417"/>
    </source>
</evidence>
<dbReference type="Gene3D" id="3.40.50.300">
    <property type="entry name" value="P-loop containing nucleotide triphosphate hydrolases"/>
    <property type="match status" value="1"/>
</dbReference>
<gene>
    <name evidence="8" type="ORF">ACFQ07_18575</name>
</gene>
<dbReference type="InterPro" id="IPR003439">
    <property type="entry name" value="ABC_transporter-like_ATP-bd"/>
</dbReference>
<accession>A0ABW3CK26</accession>
<proteinExistence type="inferred from homology"/>
<keyword evidence="6" id="KW-0046">Antibiotic resistance</keyword>
<evidence type="ECO:0000256" key="4">
    <source>
        <dbReference type="ARBA" id="ARBA00022741"/>
    </source>
</evidence>
<evidence type="ECO:0000256" key="5">
    <source>
        <dbReference type="ARBA" id="ARBA00022840"/>
    </source>
</evidence>
<keyword evidence="9" id="KW-1185">Reference proteome</keyword>
<keyword evidence="5 8" id="KW-0067">ATP-binding</keyword>
<dbReference type="Pfam" id="PF00005">
    <property type="entry name" value="ABC_tran"/>
    <property type="match status" value="1"/>
</dbReference>
<feature type="non-terminal residue" evidence="8">
    <location>
        <position position="71"/>
    </location>
</feature>
<evidence type="ECO:0000256" key="1">
    <source>
        <dbReference type="ARBA" id="ARBA00004202"/>
    </source>
</evidence>
<feature type="domain" description="ABC transporter" evidence="7">
    <location>
        <begin position="21"/>
        <end position="66"/>
    </location>
</feature>
<name>A0ABW3CK26_9ACTN</name>
<comment type="subcellular location">
    <subcellularLocation>
        <location evidence="1">Cell membrane</location>
        <topology evidence="1">Peripheral membrane protein</topology>
    </subcellularLocation>
</comment>
<comment type="similarity">
    <text evidence="2">Belongs to the ABC transporter superfamily.</text>
</comment>
<evidence type="ECO:0000259" key="7">
    <source>
        <dbReference type="Pfam" id="PF00005"/>
    </source>
</evidence>
<dbReference type="SUPFAM" id="SSF52540">
    <property type="entry name" value="P-loop containing nucleoside triphosphate hydrolases"/>
    <property type="match status" value="1"/>
</dbReference>
<evidence type="ECO:0000256" key="3">
    <source>
        <dbReference type="ARBA" id="ARBA00022448"/>
    </source>
</evidence>
<evidence type="ECO:0000313" key="8">
    <source>
        <dbReference type="EMBL" id="MFD0854250.1"/>
    </source>
</evidence>
<comment type="caution">
    <text evidence="8">The sequence shown here is derived from an EMBL/GenBank/DDBJ whole genome shotgun (WGS) entry which is preliminary data.</text>
</comment>
<reference evidence="9" key="1">
    <citation type="journal article" date="2019" name="Int. J. Syst. Evol. Microbiol.">
        <title>The Global Catalogue of Microorganisms (GCM) 10K type strain sequencing project: providing services to taxonomists for standard genome sequencing and annotation.</title>
        <authorList>
            <consortium name="The Broad Institute Genomics Platform"/>
            <consortium name="The Broad Institute Genome Sequencing Center for Infectious Disease"/>
            <person name="Wu L."/>
            <person name="Ma J."/>
        </authorList>
    </citation>
    <scope>NUCLEOTIDE SEQUENCE [LARGE SCALE GENOMIC DNA]</scope>
    <source>
        <strain evidence="9">JCM 31696</strain>
    </source>
</reference>
<dbReference type="EMBL" id="JBHTIR010002802">
    <property type="protein sequence ID" value="MFD0854250.1"/>
    <property type="molecule type" value="Genomic_DNA"/>
</dbReference>
<evidence type="ECO:0000313" key="9">
    <source>
        <dbReference type="Proteomes" id="UP001597083"/>
    </source>
</evidence>
<dbReference type="InterPro" id="IPR050763">
    <property type="entry name" value="ABC_transporter_ATP-binding"/>
</dbReference>
<protein>
    <submittedName>
        <fullName evidence="8">ATP-binding cassette domain-containing protein</fullName>
    </submittedName>
</protein>
<keyword evidence="3" id="KW-0813">Transport</keyword>
<organism evidence="8 9">
    <name type="scientific">Actinomadura adrarensis</name>
    <dbReference type="NCBI Taxonomy" id="1819600"/>
    <lineage>
        <taxon>Bacteria</taxon>
        <taxon>Bacillati</taxon>
        <taxon>Actinomycetota</taxon>
        <taxon>Actinomycetes</taxon>
        <taxon>Streptosporangiales</taxon>
        <taxon>Thermomonosporaceae</taxon>
        <taxon>Actinomadura</taxon>
    </lineage>
</organism>
<evidence type="ECO:0000256" key="6">
    <source>
        <dbReference type="ARBA" id="ARBA00023251"/>
    </source>
</evidence>
<dbReference type="Proteomes" id="UP001597083">
    <property type="component" value="Unassembled WGS sequence"/>
</dbReference>
<sequence>MTQTIHADGLRKRYGEVRAVDGVSLEVSEGEFFGILGPNGAGKTTLLEIIEGLREADEGTVSVLGESPWPR</sequence>
<dbReference type="PANTHER" id="PTHR42711:SF5">
    <property type="entry name" value="ABC TRANSPORTER ATP-BINDING PROTEIN NATA"/>
    <property type="match status" value="1"/>
</dbReference>
<dbReference type="InterPro" id="IPR027417">
    <property type="entry name" value="P-loop_NTPase"/>
</dbReference>
<keyword evidence="4" id="KW-0547">Nucleotide-binding</keyword>
<dbReference type="GO" id="GO:0005524">
    <property type="term" value="F:ATP binding"/>
    <property type="evidence" value="ECO:0007669"/>
    <property type="project" value="UniProtKB-KW"/>
</dbReference>
<dbReference type="PANTHER" id="PTHR42711">
    <property type="entry name" value="ABC TRANSPORTER ATP-BINDING PROTEIN"/>
    <property type="match status" value="1"/>
</dbReference>